<reference evidence="3 4" key="1">
    <citation type="submission" date="2020-04" db="EMBL/GenBank/DDBJ databases">
        <authorList>
            <person name="De Canck E."/>
        </authorList>
    </citation>
    <scope>NUCLEOTIDE SEQUENCE [LARGE SCALE GENOMIC DNA]</scope>
    <source>
        <strain evidence="3 4">LMG 1861</strain>
    </source>
</reference>
<feature type="chain" id="PRO_5028983622" evidence="2">
    <location>
        <begin position="25"/>
        <end position="328"/>
    </location>
</feature>
<dbReference type="Proteomes" id="UP000494105">
    <property type="component" value="Unassembled WGS sequence"/>
</dbReference>
<dbReference type="Gene3D" id="3.40.190.150">
    <property type="entry name" value="Bordetella uptake gene, domain 1"/>
    <property type="match status" value="1"/>
</dbReference>
<dbReference type="PANTHER" id="PTHR42928">
    <property type="entry name" value="TRICARBOXYLATE-BINDING PROTEIN"/>
    <property type="match status" value="1"/>
</dbReference>
<dbReference type="AlphaFoldDB" id="A0A6S7DUW4"/>
<evidence type="ECO:0000313" key="3">
    <source>
        <dbReference type="EMBL" id="CAB3867591.1"/>
    </source>
</evidence>
<dbReference type="Pfam" id="PF03401">
    <property type="entry name" value="TctC"/>
    <property type="match status" value="1"/>
</dbReference>
<organism evidence="3 4">
    <name type="scientific">Achromobacter piechaudii</name>
    <dbReference type="NCBI Taxonomy" id="72556"/>
    <lineage>
        <taxon>Bacteria</taxon>
        <taxon>Pseudomonadati</taxon>
        <taxon>Pseudomonadota</taxon>
        <taxon>Betaproteobacteria</taxon>
        <taxon>Burkholderiales</taxon>
        <taxon>Alcaligenaceae</taxon>
        <taxon>Achromobacter</taxon>
    </lineage>
</organism>
<comment type="similarity">
    <text evidence="1">Belongs to the UPF0065 (bug) family.</text>
</comment>
<accession>A0A6S7DUW4</accession>
<evidence type="ECO:0000256" key="2">
    <source>
        <dbReference type="SAM" id="SignalP"/>
    </source>
</evidence>
<evidence type="ECO:0000313" key="4">
    <source>
        <dbReference type="Proteomes" id="UP000494105"/>
    </source>
</evidence>
<evidence type="ECO:0000256" key="1">
    <source>
        <dbReference type="ARBA" id="ARBA00006987"/>
    </source>
</evidence>
<dbReference type="PIRSF" id="PIRSF017082">
    <property type="entry name" value="YflP"/>
    <property type="match status" value="1"/>
</dbReference>
<proteinExistence type="inferred from homology"/>
<dbReference type="CDD" id="cd07012">
    <property type="entry name" value="PBP2_Bug_TTT"/>
    <property type="match status" value="1"/>
</dbReference>
<gene>
    <name evidence="3" type="ORF">LMG1861_02593</name>
</gene>
<dbReference type="EMBL" id="CADILD010000002">
    <property type="protein sequence ID" value="CAB3867591.1"/>
    <property type="molecule type" value="Genomic_DNA"/>
</dbReference>
<dbReference type="InterPro" id="IPR005064">
    <property type="entry name" value="BUG"/>
</dbReference>
<protein>
    <submittedName>
        <fullName evidence="3">Uncharacterized protein</fullName>
    </submittedName>
</protein>
<keyword evidence="2" id="KW-0732">Signal</keyword>
<dbReference type="PANTHER" id="PTHR42928:SF5">
    <property type="entry name" value="BLR1237 PROTEIN"/>
    <property type="match status" value="1"/>
</dbReference>
<dbReference type="Gene3D" id="3.40.190.10">
    <property type="entry name" value="Periplasmic binding protein-like II"/>
    <property type="match status" value="1"/>
</dbReference>
<sequence length="328" mass="34814">MKLKMLYAFALAVCSCLAAPAASAAGPGYPEAGRPISVVVPFGAGSGTDVITRIILSGMSKDLGGNFVVLNKAGASGQIGTEFVARAQPDGYTLLVATNSTHSGNPFLYKSLRYDAVNDFAPIGRMTINPLAFLVKADSPFKTAADLIGYAKQNPGKLTYGYGNTGGQVSAAMLVHMAKINTIAVPYKTTPQLFTDIVSGQVDFGFVDFAASRPLIDGGKLRSLATTSEERLAFAPTMPAVNETLGLKEFRLYAWLGLTAPAGTPPAIVERLNRALTAALDTPEIRKQLEEQTSSVVKPTTVPEFQSFLTEQRNLWMTSIQTAGIEPQ</sequence>
<dbReference type="PROSITE" id="PS51257">
    <property type="entry name" value="PROKAR_LIPOPROTEIN"/>
    <property type="match status" value="1"/>
</dbReference>
<feature type="signal peptide" evidence="2">
    <location>
        <begin position="1"/>
        <end position="24"/>
    </location>
</feature>
<dbReference type="RefSeq" id="WP_175128600.1">
    <property type="nucleotide sequence ID" value="NZ_CADILD010000002.1"/>
</dbReference>
<dbReference type="InterPro" id="IPR042100">
    <property type="entry name" value="Bug_dom1"/>
</dbReference>
<dbReference type="SUPFAM" id="SSF53850">
    <property type="entry name" value="Periplasmic binding protein-like II"/>
    <property type="match status" value="1"/>
</dbReference>
<name>A0A6S7DUW4_9BURK</name>